<name>A0A2Z4FMU2_9DELT</name>
<dbReference type="AlphaFoldDB" id="A0A2Z4FMU2"/>
<keyword evidence="4" id="KW-1185">Reference proteome</keyword>
<keyword evidence="2" id="KW-0732">Signal</keyword>
<evidence type="ECO:0000313" key="3">
    <source>
        <dbReference type="EMBL" id="AWV90242.1"/>
    </source>
</evidence>
<feature type="region of interest" description="Disordered" evidence="1">
    <location>
        <begin position="57"/>
        <end position="124"/>
    </location>
</feature>
<dbReference type="OrthoDB" id="1269406at2"/>
<accession>A0A2Z4FMU2</accession>
<dbReference type="KEGG" id="bsed:DN745_13250"/>
<dbReference type="Gene3D" id="2.60.40.1120">
    <property type="entry name" value="Carboxypeptidase-like, regulatory domain"/>
    <property type="match status" value="1"/>
</dbReference>
<reference evidence="3 4" key="1">
    <citation type="submission" date="2018-06" db="EMBL/GenBank/DDBJ databases">
        <title>Lujinxingia sediminis gen. nov. sp. nov., a new facultative anaerobic member of the class Deltaproteobacteria, and proposal of Lujinxingaceae fam. nov.</title>
        <authorList>
            <person name="Guo L.-Y."/>
            <person name="Li C.-M."/>
            <person name="Wang S."/>
            <person name="Du Z.-J."/>
        </authorList>
    </citation>
    <scope>NUCLEOTIDE SEQUENCE [LARGE SCALE GENOMIC DNA]</scope>
    <source>
        <strain evidence="3 4">FA350</strain>
    </source>
</reference>
<dbReference type="InterPro" id="IPR013784">
    <property type="entry name" value="Carb-bd-like_fold"/>
</dbReference>
<gene>
    <name evidence="3" type="ORF">DN745_13250</name>
</gene>
<feature type="signal peptide" evidence="2">
    <location>
        <begin position="1"/>
        <end position="26"/>
    </location>
</feature>
<proteinExistence type="predicted"/>
<organism evidence="3 4">
    <name type="scientific">Bradymonas sediminis</name>
    <dbReference type="NCBI Taxonomy" id="1548548"/>
    <lineage>
        <taxon>Bacteria</taxon>
        <taxon>Deltaproteobacteria</taxon>
        <taxon>Bradymonadales</taxon>
        <taxon>Bradymonadaceae</taxon>
        <taxon>Bradymonas</taxon>
    </lineage>
</organism>
<dbReference type="Proteomes" id="UP000249799">
    <property type="component" value="Chromosome"/>
</dbReference>
<sequence length="466" mass="48692">MNLMAYMTNPRCLRTLVLLGSLSLFAACSDDTAEVSKSVECASGEFYNQLNGRCELRGRDDLPGNPGDPSGDNNDPADAGAPGDSPDAVDPADGGATPPDAAADAGGHNNDSGDASSNPDPAECGPGAIIGKACAPSGAVLSGATVTLEGFDCDGQPYSVSAETDRDGEYQFDDVPAGRHSITVSIGSYSGEQAVRVRPGHTTDLSSDSKVCLDAANVRIAVIEGAYDKVEGLLADLQLSYDIKGNDQPGGSLFFPTAPAESLAFLSDLNAMQQYDIIFINCGQLWDNFQRYASGSMSTVINNLVAYLNSGRSLYASDWAHPFVETAFPGIIDFYGDDATTNSARFGFAPQTVTASVLSPGLQATLGHNTTSIHFPHTPPTVLNDHWVVAQGAGAQSTVHLHGDVQLCESTTSCSQGGAMLSDAPLLISHVTPGGGTVFFTSFHNESQGGISQDMEEILKFLIFQL</sequence>
<dbReference type="GO" id="GO:0030246">
    <property type="term" value="F:carbohydrate binding"/>
    <property type="evidence" value="ECO:0007669"/>
    <property type="project" value="InterPro"/>
</dbReference>
<evidence type="ECO:0000256" key="2">
    <source>
        <dbReference type="SAM" id="SignalP"/>
    </source>
</evidence>
<feature type="compositionally biased region" description="Low complexity" evidence="1">
    <location>
        <begin position="70"/>
        <end position="115"/>
    </location>
</feature>
<evidence type="ECO:0008006" key="5">
    <source>
        <dbReference type="Google" id="ProtNLM"/>
    </source>
</evidence>
<dbReference type="EMBL" id="CP030032">
    <property type="protein sequence ID" value="AWV90242.1"/>
    <property type="molecule type" value="Genomic_DNA"/>
</dbReference>
<feature type="chain" id="PRO_5016247750" description="Carboxypeptidase regulatory-like domain-containing protein" evidence="2">
    <location>
        <begin position="27"/>
        <end position="466"/>
    </location>
</feature>
<dbReference type="Pfam" id="PF13620">
    <property type="entry name" value="CarboxypepD_reg"/>
    <property type="match status" value="1"/>
</dbReference>
<evidence type="ECO:0000256" key="1">
    <source>
        <dbReference type="SAM" id="MobiDB-lite"/>
    </source>
</evidence>
<evidence type="ECO:0000313" key="4">
    <source>
        <dbReference type="Proteomes" id="UP000249799"/>
    </source>
</evidence>
<protein>
    <recommendedName>
        <fullName evidence="5">Carboxypeptidase regulatory-like domain-containing protein</fullName>
    </recommendedName>
</protein>
<dbReference type="SUPFAM" id="SSF49452">
    <property type="entry name" value="Starch-binding domain-like"/>
    <property type="match status" value="1"/>
</dbReference>